<reference evidence="1" key="1">
    <citation type="submission" date="2021-10" db="EMBL/GenBank/DDBJ databases">
        <authorList>
            <person name="Criscuolo A."/>
        </authorList>
    </citation>
    <scope>NUCLEOTIDE SEQUENCE</scope>
    <source>
        <strain evidence="1">CIP111885</strain>
    </source>
</reference>
<dbReference type="Pfam" id="PF01312">
    <property type="entry name" value="Bac_export_2"/>
    <property type="match status" value="1"/>
</dbReference>
<evidence type="ECO:0000313" key="1">
    <source>
        <dbReference type="EMBL" id="CAG9607837.1"/>
    </source>
</evidence>
<dbReference type="EMBL" id="CAKJTG010000007">
    <property type="protein sequence ID" value="CAG9607837.1"/>
    <property type="molecule type" value="Genomic_DNA"/>
</dbReference>
<dbReference type="PANTHER" id="PTHR30531:SF12">
    <property type="entry name" value="FLAGELLAR BIOSYNTHETIC PROTEIN FLHB"/>
    <property type="match status" value="1"/>
</dbReference>
<sequence length="107" mass="11791">MNKKNSNTKPLKAVALSYDSIQQAAPKVTAKGSGLVASNIIQKAKEHRIPLQEDPSLVELLSQLKINQTIPEQLYSAVAEVFAFMYHVDREHSKKHGDGSFASTKDN</sequence>
<dbReference type="InterPro" id="IPR006135">
    <property type="entry name" value="T3SS_substrate_exporter"/>
</dbReference>
<keyword evidence="2" id="KW-1185">Reference proteome</keyword>
<dbReference type="RefSeq" id="WP_230496095.1">
    <property type="nucleotide sequence ID" value="NZ_CAKJTG010000007.1"/>
</dbReference>
<dbReference type="GO" id="GO:0009306">
    <property type="term" value="P:protein secretion"/>
    <property type="evidence" value="ECO:0007669"/>
    <property type="project" value="InterPro"/>
</dbReference>
<name>A0A9C7G946_9BACI</name>
<gene>
    <name evidence="1" type="ORF">NEOCIP111885_01529</name>
</gene>
<dbReference type="InterPro" id="IPR029025">
    <property type="entry name" value="T3SS_substrate_exporter_C"/>
</dbReference>
<organism evidence="1 2">
    <name type="scientific">Pseudoneobacillus rhizosphaerae</name>
    <dbReference type="NCBI Taxonomy" id="2880968"/>
    <lineage>
        <taxon>Bacteria</taxon>
        <taxon>Bacillati</taxon>
        <taxon>Bacillota</taxon>
        <taxon>Bacilli</taxon>
        <taxon>Bacillales</taxon>
        <taxon>Bacillaceae</taxon>
        <taxon>Pseudoneobacillus</taxon>
    </lineage>
</organism>
<accession>A0A9C7G946</accession>
<comment type="caution">
    <text evidence="1">The sequence shown here is derived from an EMBL/GenBank/DDBJ whole genome shotgun (WGS) entry which is preliminary data.</text>
</comment>
<evidence type="ECO:0000313" key="2">
    <source>
        <dbReference type="Proteomes" id="UP000789845"/>
    </source>
</evidence>
<dbReference type="Gene3D" id="3.40.1690.10">
    <property type="entry name" value="secretion proteins EscU"/>
    <property type="match status" value="1"/>
</dbReference>
<dbReference type="SUPFAM" id="SSF160544">
    <property type="entry name" value="EscU C-terminal domain-like"/>
    <property type="match status" value="1"/>
</dbReference>
<proteinExistence type="predicted"/>
<evidence type="ECO:0008006" key="3">
    <source>
        <dbReference type="Google" id="ProtNLM"/>
    </source>
</evidence>
<dbReference type="PANTHER" id="PTHR30531">
    <property type="entry name" value="FLAGELLAR BIOSYNTHETIC PROTEIN FLHB"/>
    <property type="match status" value="1"/>
</dbReference>
<protein>
    <recommendedName>
        <fullName evidence="3">EscU/YscU/HrcU family type III secretion system export apparatus switch protein</fullName>
    </recommendedName>
</protein>
<dbReference type="Proteomes" id="UP000789845">
    <property type="component" value="Unassembled WGS sequence"/>
</dbReference>
<dbReference type="GO" id="GO:0005886">
    <property type="term" value="C:plasma membrane"/>
    <property type="evidence" value="ECO:0007669"/>
    <property type="project" value="TreeGrafter"/>
</dbReference>
<dbReference type="AlphaFoldDB" id="A0A9C7G946"/>